<dbReference type="InterPro" id="IPR035965">
    <property type="entry name" value="PAS-like_dom_sf"/>
</dbReference>
<evidence type="ECO:0000256" key="1">
    <source>
        <dbReference type="ARBA" id="ARBA00001946"/>
    </source>
</evidence>
<dbReference type="Pfam" id="PF00990">
    <property type="entry name" value="GGDEF"/>
    <property type="match status" value="1"/>
</dbReference>
<dbReference type="SMART" id="SM00086">
    <property type="entry name" value="PAC"/>
    <property type="match status" value="2"/>
</dbReference>
<keyword evidence="13" id="KW-0418">Kinase</keyword>
<dbReference type="InterPro" id="IPR000700">
    <property type="entry name" value="PAS-assoc_C"/>
</dbReference>
<accession>A0A3M4KP52</accession>
<dbReference type="InterPro" id="IPR029787">
    <property type="entry name" value="Nucleotide_cyclase"/>
</dbReference>
<dbReference type="InterPro" id="IPR013767">
    <property type="entry name" value="PAS_fold"/>
</dbReference>
<comment type="caution">
    <text evidence="13">The sequence shown here is derived from an EMBL/GenBank/DDBJ whole genome shotgun (WGS) entry which is preliminary data.</text>
</comment>
<dbReference type="InterPro" id="IPR006189">
    <property type="entry name" value="CHASE_dom"/>
</dbReference>
<dbReference type="GO" id="GO:0052621">
    <property type="term" value="F:diguanylate cyclase activity"/>
    <property type="evidence" value="ECO:0007669"/>
    <property type="project" value="UniProtKB-EC"/>
</dbReference>
<evidence type="ECO:0000259" key="10">
    <source>
        <dbReference type="PROSITE" id="PS50113"/>
    </source>
</evidence>
<evidence type="ECO:0000259" key="9">
    <source>
        <dbReference type="PROSITE" id="PS50112"/>
    </source>
</evidence>
<dbReference type="InterPro" id="IPR000014">
    <property type="entry name" value="PAS"/>
</dbReference>
<evidence type="ECO:0000313" key="13">
    <source>
        <dbReference type="EMBL" id="RMQ30884.1"/>
    </source>
</evidence>
<dbReference type="SMART" id="SM01079">
    <property type="entry name" value="CHASE"/>
    <property type="match status" value="1"/>
</dbReference>
<proteinExistence type="predicted"/>
<dbReference type="Pfam" id="PF00989">
    <property type="entry name" value="PAS"/>
    <property type="match status" value="1"/>
</dbReference>
<dbReference type="GO" id="GO:0005886">
    <property type="term" value="C:plasma membrane"/>
    <property type="evidence" value="ECO:0007669"/>
    <property type="project" value="UniProtKB-SubCell"/>
</dbReference>
<evidence type="ECO:0000256" key="2">
    <source>
        <dbReference type="ARBA" id="ARBA00004533"/>
    </source>
</evidence>
<dbReference type="GO" id="GO:0007165">
    <property type="term" value="P:signal transduction"/>
    <property type="evidence" value="ECO:0007669"/>
    <property type="project" value="UniProtKB-ARBA"/>
</dbReference>
<feature type="transmembrane region" description="Helical" evidence="8">
    <location>
        <begin position="56"/>
        <end position="77"/>
    </location>
</feature>
<dbReference type="PROSITE" id="PS50112">
    <property type="entry name" value="PAS"/>
    <property type="match status" value="1"/>
</dbReference>
<dbReference type="CDD" id="cd01949">
    <property type="entry name" value="GGDEF"/>
    <property type="match status" value="1"/>
</dbReference>
<dbReference type="GO" id="GO:0016301">
    <property type="term" value="F:kinase activity"/>
    <property type="evidence" value="ECO:0007669"/>
    <property type="project" value="UniProtKB-KW"/>
</dbReference>
<evidence type="ECO:0000256" key="6">
    <source>
        <dbReference type="ARBA" id="ARBA00023136"/>
    </source>
</evidence>
<evidence type="ECO:0000259" key="11">
    <source>
        <dbReference type="PROSITE" id="PS50839"/>
    </source>
</evidence>
<name>A0A3M4KP52_PSESF</name>
<dbReference type="PROSITE" id="PS50113">
    <property type="entry name" value="PAC"/>
    <property type="match status" value="1"/>
</dbReference>
<comment type="cofactor">
    <cofactor evidence="1">
        <name>Mg(2+)</name>
        <dbReference type="ChEBI" id="CHEBI:18420"/>
    </cofactor>
</comment>
<dbReference type="InterPro" id="IPR043128">
    <property type="entry name" value="Rev_trsase/Diguanyl_cyclase"/>
</dbReference>
<feature type="domain" description="PAS" evidence="9">
    <location>
        <begin position="396"/>
        <end position="463"/>
    </location>
</feature>
<dbReference type="EC" id="2.7.7.65" evidence="3"/>
<keyword evidence="6 8" id="KW-0472">Membrane</keyword>
<dbReference type="FunFam" id="3.30.70.270:FF:000001">
    <property type="entry name" value="Diguanylate cyclase domain protein"/>
    <property type="match status" value="1"/>
</dbReference>
<keyword evidence="5 8" id="KW-1133">Transmembrane helix</keyword>
<dbReference type="InterPro" id="IPR042240">
    <property type="entry name" value="CHASE_sf"/>
</dbReference>
<protein>
    <recommendedName>
        <fullName evidence="3">diguanylate cyclase</fullName>
        <ecNumber evidence="3">2.7.7.65</ecNumber>
    </recommendedName>
</protein>
<dbReference type="SUPFAM" id="SSF55785">
    <property type="entry name" value="PYP-like sensor domain (PAS domain)"/>
    <property type="match status" value="2"/>
</dbReference>
<dbReference type="Pfam" id="PF08447">
    <property type="entry name" value="PAS_3"/>
    <property type="match status" value="1"/>
</dbReference>
<evidence type="ECO:0000256" key="4">
    <source>
        <dbReference type="ARBA" id="ARBA00022692"/>
    </source>
</evidence>
<comment type="catalytic activity">
    <reaction evidence="7">
        <text>2 GTP = 3',3'-c-di-GMP + 2 diphosphate</text>
        <dbReference type="Rhea" id="RHEA:24898"/>
        <dbReference type="ChEBI" id="CHEBI:33019"/>
        <dbReference type="ChEBI" id="CHEBI:37565"/>
        <dbReference type="ChEBI" id="CHEBI:58805"/>
        <dbReference type="EC" id="2.7.7.65"/>
    </reaction>
</comment>
<dbReference type="PANTHER" id="PTHR45138:SF9">
    <property type="entry name" value="DIGUANYLATE CYCLASE DGCM-RELATED"/>
    <property type="match status" value="1"/>
</dbReference>
<sequence>MYRFVHRPLGKLLASSYNRTHSQPDASAAWRHEFLFMVARRFRLRMLSFINGQLSAWPVAVLAFLVGAALTVMLALADNELYQRQLRQRFDMLAAERFSRLQERLDRQVTRLDTLGRFFVFSHQVEQAEFNGFVAPLLLGTQAYAWNPKVTLAERSAFEEQARKEGAAGYAIRELDENGALKVAGVRNEYFPVRFIQTLSKIPTPSGFDVFSEPIRHSALERARLLKRIVATPRISLLALDPSDTYGILLVAPVFSSERPSELRGYVSAVISLAQLMSVGTAEQDNLAVTMLDVSSPEKPEQVYQSPVAGLRNQLYASSLLSLGDRDYLVEVRPTQIFSVSNQTIMLGRVLWLGGLLSLMLSALLYSLISQRQRALQRVAQRTRELRQREQQLRAAHGQLRNVLDAATEVAIIATDLDGLINTFNVGAQKMLGYSEEDVVGKLRLMDLYQSAELEARASALSKDRGRPISASQLMFLDAVQDGTHPSQEWTLQRSDRSTLVVDMLVTAVRDDQGLWTGYLAVCIDVTEHKRVNEALAAKGQLLKKLGSQVPGGIYQYHLAVDGSARFRYASAGMCELFEVEEAQLLGDSEAVLRRIQPADLIRVRSSILASARHLTPWSEEYRVDLPRKGARWLSAASTPEQLADGSVLWHGFVSDITDLKRVEEELRALSVTDVLTGAYNRRYFQDRMQAELKRIDRHGGNLSIIMLDIDHFKRINDRFGHAAGDQVLKAISEKISQRLRSDDVFCRLGGEEFMVVCPGTRGGQAYQLALSLREGLRNQVIEGVDQVVTASFGIASWRAGEGIDTMLLRADSGVYAAKQAGRDRVEPEQL</sequence>
<dbReference type="PROSITE" id="PS50887">
    <property type="entry name" value="GGDEF"/>
    <property type="match status" value="1"/>
</dbReference>
<dbReference type="GO" id="GO:0043709">
    <property type="term" value="P:cell adhesion involved in single-species biofilm formation"/>
    <property type="evidence" value="ECO:0007669"/>
    <property type="project" value="TreeGrafter"/>
</dbReference>
<dbReference type="SMART" id="SM00267">
    <property type="entry name" value="GGDEF"/>
    <property type="match status" value="1"/>
</dbReference>
<feature type="transmembrane region" description="Helical" evidence="8">
    <location>
        <begin position="350"/>
        <end position="369"/>
    </location>
</feature>
<dbReference type="PROSITE" id="PS50839">
    <property type="entry name" value="CHASE"/>
    <property type="match status" value="1"/>
</dbReference>
<reference evidence="13 14" key="1">
    <citation type="submission" date="2018-08" db="EMBL/GenBank/DDBJ databases">
        <title>Recombination of ecologically and evolutionarily significant loci maintains genetic cohesion in the Pseudomonas syringae species complex.</title>
        <authorList>
            <person name="Dillon M."/>
            <person name="Thakur S."/>
            <person name="Almeida R.N.D."/>
            <person name="Weir B.S."/>
            <person name="Guttman D.S."/>
        </authorList>
    </citation>
    <scope>NUCLEOTIDE SEQUENCE [LARGE SCALE GENOMIC DNA]</scope>
    <source>
        <strain evidence="13 14">ICMP 19074</strain>
    </source>
</reference>
<dbReference type="InterPro" id="IPR001610">
    <property type="entry name" value="PAC"/>
</dbReference>
<dbReference type="Gene3D" id="3.30.450.20">
    <property type="entry name" value="PAS domain"/>
    <property type="match status" value="2"/>
</dbReference>
<evidence type="ECO:0000256" key="3">
    <source>
        <dbReference type="ARBA" id="ARBA00012528"/>
    </source>
</evidence>
<evidence type="ECO:0000256" key="5">
    <source>
        <dbReference type="ARBA" id="ARBA00022989"/>
    </source>
</evidence>
<dbReference type="Gene3D" id="3.30.70.270">
    <property type="match status" value="1"/>
</dbReference>
<dbReference type="EMBL" id="RBRB01000237">
    <property type="protein sequence ID" value="RMQ30884.1"/>
    <property type="molecule type" value="Genomic_DNA"/>
</dbReference>
<dbReference type="InterPro" id="IPR000160">
    <property type="entry name" value="GGDEF_dom"/>
</dbReference>
<comment type="subcellular location">
    <subcellularLocation>
        <location evidence="2">Cell inner membrane</location>
    </subcellularLocation>
</comment>
<dbReference type="Proteomes" id="UP000273140">
    <property type="component" value="Unassembled WGS sequence"/>
</dbReference>
<evidence type="ECO:0000313" key="14">
    <source>
        <dbReference type="Proteomes" id="UP000273140"/>
    </source>
</evidence>
<dbReference type="Gene3D" id="3.30.450.350">
    <property type="entry name" value="CHASE domain"/>
    <property type="match status" value="1"/>
</dbReference>
<feature type="domain" description="GGDEF" evidence="12">
    <location>
        <begin position="701"/>
        <end position="831"/>
    </location>
</feature>
<dbReference type="AlphaFoldDB" id="A0A3M4KP52"/>
<evidence type="ECO:0000259" key="12">
    <source>
        <dbReference type="PROSITE" id="PS50887"/>
    </source>
</evidence>
<keyword evidence="13" id="KW-0808">Transferase</keyword>
<dbReference type="CDD" id="cd00130">
    <property type="entry name" value="PAS"/>
    <property type="match status" value="2"/>
</dbReference>
<dbReference type="SUPFAM" id="SSF55073">
    <property type="entry name" value="Nucleotide cyclase"/>
    <property type="match status" value="1"/>
</dbReference>
<feature type="domain" description="CHASE" evidence="11">
    <location>
        <begin position="121"/>
        <end position="331"/>
    </location>
</feature>
<dbReference type="PANTHER" id="PTHR45138">
    <property type="entry name" value="REGULATORY COMPONENTS OF SENSORY TRANSDUCTION SYSTEM"/>
    <property type="match status" value="1"/>
</dbReference>
<dbReference type="InterPro" id="IPR013655">
    <property type="entry name" value="PAS_fold_3"/>
</dbReference>
<keyword evidence="4 8" id="KW-0812">Transmembrane</keyword>
<dbReference type="InterPro" id="IPR050469">
    <property type="entry name" value="Diguanylate_Cyclase"/>
</dbReference>
<dbReference type="GO" id="GO:1902201">
    <property type="term" value="P:negative regulation of bacterial-type flagellum-dependent cell motility"/>
    <property type="evidence" value="ECO:0007669"/>
    <property type="project" value="TreeGrafter"/>
</dbReference>
<gene>
    <name evidence="13" type="ORF">ALQ07_04439</name>
</gene>
<dbReference type="NCBIfam" id="TIGR00254">
    <property type="entry name" value="GGDEF"/>
    <property type="match status" value="1"/>
</dbReference>
<dbReference type="NCBIfam" id="TIGR00229">
    <property type="entry name" value="sensory_box"/>
    <property type="match status" value="1"/>
</dbReference>
<dbReference type="Pfam" id="PF03924">
    <property type="entry name" value="CHASE"/>
    <property type="match status" value="1"/>
</dbReference>
<dbReference type="SMART" id="SM00091">
    <property type="entry name" value="PAS"/>
    <property type="match status" value="2"/>
</dbReference>
<feature type="domain" description="PAC" evidence="10">
    <location>
        <begin position="486"/>
        <end position="538"/>
    </location>
</feature>
<organism evidence="13 14">
    <name type="scientific">Pseudomonas syringae pv. actinidiae</name>
    <dbReference type="NCBI Taxonomy" id="103796"/>
    <lineage>
        <taxon>Bacteria</taxon>
        <taxon>Pseudomonadati</taxon>
        <taxon>Pseudomonadota</taxon>
        <taxon>Gammaproteobacteria</taxon>
        <taxon>Pseudomonadales</taxon>
        <taxon>Pseudomonadaceae</taxon>
        <taxon>Pseudomonas</taxon>
        <taxon>Pseudomonas syringae</taxon>
    </lineage>
</organism>
<evidence type="ECO:0000256" key="7">
    <source>
        <dbReference type="ARBA" id="ARBA00034247"/>
    </source>
</evidence>
<evidence type="ECO:0000256" key="8">
    <source>
        <dbReference type="SAM" id="Phobius"/>
    </source>
</evidence>